<dbReference type="EMBL" id="AMZN01000052">
    <property type="protein sequence ID" value="ELR70515.1"/>
    <property type="molecule type" value="Genomic_DNA"/>
</dbReference>
<accession>L8JNU7</accession>
<reference evidence="1 2" key="1">
    <citation type="submission" date="2012-12" db="EMBL/GenBank/DDBJ databases">
        <title>Genome assembly of Fulvivirga imtechensis AK7.</title>
        <authorList>
            <person name="Nupur N."/>
            <person name="Khatri I."/>
            <person name="Kumar R."/>
            <person name="Subramanian S."/>
            <person name="Pinnaka A."/>
        </authorList>
    </citation>
    <scope>NUCLEOTIDE SEQUENCE [LARGE SCALE GENOMIC DNA]</scope>
    <source>
        <strain evidence="1 2">AK7</strain>
    </source>
</reference>
<dbReference type="AlphaFoldDB" id="L8JNU7"/>
<comment type="caution">
    <text evidence="1">The sequence shown here is derived from an EMBL/GenBank/DDBJ whole genome shotgun (WGS) entry which is preliminary data.</text>
</comment>
<proteinExistence type="predicted"/>
<gene>
    <name evidence="1" type="ORF">C900_03674</name>
</gene>
<organism evidence="1 2">
    <name type="scientific">Fulvivirga imtechensis AK7</name>
    <dbReference type="NCBI Taxonomy" id="1237149"/>
    <lineage>
        <taxon>Bacteria</taxon>
        <taxon>Pseudomonadati</taxon>
        <taxon>Bacteroidota</taxon>
        <taxon>Cytophagia</taxon>
        <taxon>Cytophagales</taxon>
        <taxon>Fulvivirgaceae</taxon>
        <taxon>Fulvivirga</taxon>
    </lineage>
</organism>
<name>L8JNU7_9BACT</name>
<dbReference type="Proteomes" id="UP000011135">
    <property type="component" value="Unassembled WGS sequence"/>
</dbReference>
<evidence type="ECO:0000313" key="2">
    <source>
        <dbReference type="Proteomes" id="UP000011135"/>
    </source>
</evidence>
<evidence type="ECO:0000313" key="1">
    <source>
        <dbReference type="EMBL" id="ELR70515.1"/>
    </source>
</evidence>
<dbReference type="STRING" id="1237149.C900_03674"/>
<sequence>MFITVKTNKENQKIYYLNTCADKKNDQEEVRDHKVKNKLKGANIEVNSVL</sequence>
<protein>
    <submittedName>
        <fullName evidence="1">Uncharacterized protein</fullName>
    </submittedName>
</protein>
<keyword evidence="2" id="KW-1185">Reference proteome</keyword>